<dbReference type="InterPro" id="IPR057027">
    <property type="entry name" value="TPR_mt"/>
</dbReference>
<dbReference type="VEuPathDB" id="TriTrypDB:TcIL3000_0_38920"/>
<dbReference type="GO" id="GO:0003729">
    <property type="term" value="F:mRNA binding"/>
    <property type="evidence" value="ECO:0007669"/>
    <property type="project" value="TreeGrafter"/>
</dbReference>
<proteinExistence type="predicted"/>
<comment type="caution">
    <text evidence="3">The sequence shown here is derived from an EMBL/GenBank/DDBJ whole genome shotgun (WGS) entry which is preliminary data.</text>
</comment>
<dbReference type="Proteomes" id="UP000000702">
    <property type="component" value="Unassembled WGS sequence"/>
</dbReference>
<evidence type="ECO:0000313" key="4">
    <source>
        <dbReference type="Proteomes" id="UP000000702"/>
    </source>
</evidence>
<dbReference type="PANTHER" id="PTHR47938">
    <property type="entry name" value="RESPIRATORY COMPLEX I CHAPERONE (CIA84), PUTATIVE (AFU_ORTHOLOGUE AFUA_2G06020)-RELATED"/>
    <property type="match status" value="1"/>
</dbReference>
<gene>
    <name evidence="3" type="ORF">TCIL3000_0_38920</name>
</gene>
<feature type="domain" description="Pentatricopeptide repeat-containing protein-mitochondrial" evidence="2">
    <location>
        <begin position="300"/>
        <end position="440"/>
    </location>
</feature>
<accession>F9W7E1</accession>
<sequence length="607" mass="68520">MRVFLRMSGKNVCHSGFACSHHAMHTSALLRTSSVSPINRIMEFIEGKDYEGAVRLYQCSFRPDEMSLQQFCGGAGYVRDTVLCLMRAFTELGRMDRVREVFMLGLRSLERGKPQASLATAVGKEDTTHQQEHVSHPSMLNASFFNAYLEVLTRRKNFSKDEVSFILKEMKMAGVDLNALTYHYLIELHIRMGVDPISLWNDMRRSSSVQPLPCTVHSLLLHVVPSSHDPSFVVDVTRAALRCGSSVMDKKLISELMEQWLRNGQDYPPEYVLWLMFELELRCVVDKVSFVQFVQKQHVAELLQRCAKCADAETAAKALAMMDRHVMAKTADILSIVVWCWAQALELEKAFDLLELMSRKGYLDLTDPFKKYTVDCLRQVMDRHFMMALADAMSSPSLIDRVLSHLRSRRQQGYSVSVHSLDLVVLAAAKLGEDRRAMAIAGSYVAEWGVQQRTNTFNCLLVGLSTRRNASLQRVIYDSMQENGVSPNAFTFRVLIRQAVLADSIDEAIEFLQKVTSHTGLRVEVEMVLPILERAARVGDSETVNRISKFALDCDIGIDSVVLNNVVKLLTDAGQDVEVIKGHQPLHEALRSRSKVGRQRARNDIAL</sequence>
<dbReference type="AlphaFoldDB" id="F9W7E1"/>
<keyword evidence="1" id="KW-0677">Repeat</keyword>
<evidence type="ECO:0000313" key="3">
    <source>
        <dbReference type="EMBL" id="CCD13107.1"/>
    </source>
</evidence>
<keyword evidence="4" id="KW-1185">Reference proteome</keyword>
<dbReference type="InterPro" id="IPR011990">
    <property type="entry name" value="TPR-like_helical_dom_sf"/>
</dbReference>
<dbReference type="Gene3D" id="1.25.40.10">
    <property type="entry name" value="Tetratricopeptide repeat domain"/>
    <property type="match status" value="1"/>
</dbReference>
<reference evidence="3 4" key="2">
    <citation type="journal article" date="2012" name="Proc. Natl. Acad. Sci. U.S.A.">
        <title>Antigenic diversity is generated by distinct evolutionary mechanisms in African trypanosome species.</title>
        <authorList>
            <person name="Jackson A.P."/>
            <person name="Berry A."/>
            <person name="Aslett M."/>
            <person name="Allison H.C."/>
            <person name="Burton P."/>
            <person name="Vavrova-Anderson J."/>
            <person name="Brown R."/>
            <person name="Browne H."/>
            <person name="Corton N."/>
            <person name="Hauser H."/>
            <person name="Gamble J."/>
            <person name="Gilderthorp R."/>
            <person name="Marcello L."/>
            <person name="McQuillan J."/>
            <person name="Otto T.D."/>
            <person name="Quail M.A."/>
            <person name="Sanders M.J."/>
            <person name="van Tonder A."/>
            <person name="Ginger M.L."/>
            <person name="Field M.C."/>
            <person name="Barry J.D."/>
            <person name="Hertz-Fowler C."/>
            <person name="Berriman M."/>
        </authorList>
    </citation>
    <scope>NUCLEOTIDE SEQUENCE [LARGE SCALE GENOMIC DNA]</scope>
    <source>
        <strain evidence="3 4">IL3000</strain>
    </source>
</reference>
<dbReference type="Pfam" id="PF13812">
    <property type="entry name" value="PPR_3"/>
    <property type="match status" value="1"/>
</dbReference>
<name>F9W7E1_TRYCI</name>
<dbReference type="EMBL" id="CAEQ01001012">
    <property type="protein sequence ID" value="CCD13107.1"/>
    <property type="molecule type" value="Genomic_DNA"/>
</dbReference>
<protein>
    <submittedName>
        <fullName evidence="3">WGS project CAEQ00000000 data, annotated contig 1594</fullName>
    </submittedName>
</protein>
<organism evidence="3 4">
    <name type="scientific">Trypanosoma congolense (strain IL3000)</name>
    <dbReference type="NCBI Taxonomy" id="1068625"/>
    <lineage>
        <taxon>Eukaryota</taxon>
        <taxon>Discoba</taxon>
        <taxon>Euglenozoa</taxon>
        <taxon>Kinetoplastea</taxon>
        <taxon>Metakinetoplastina</taxon>
        <taxon>Trypanosomatida</taxon>
        <taxon>Trypanosomatidae</taxon>
        <taxon>Trypanosoma</taxon>
        <taxon>Nannomonas</taxon>
    </lineage>
</organism>
<dbReference type="InterPro" id="IPR002885">
    <property type="entry name" value="PPR_rpt"/>
</dbReference>
<evidence type="ECO:0000256" key="1">
    <source>
        <dbReference type="ARBA" id="ARBA00022737"/>
    </source>
</evidence>
<dbReference type="Pfam" id="PF23276">
    <property type="entry name" value="TPR_24"/>
    <property type="match status" value="1"/>
</dbReference>
<evidence type="ECO:0000259" key="2">
    <source>
        <dbReference type="Pfam" id="PF23276"/>
    </source>
</evidence>
<reference evidence="4" key="1">
    <citation type="submission" date="2011-07" db="EMBL/GenBank/DDBJ databases">
        <title>Divergent evolution of antigenic variation in African trypanosomes.</title>
        <authorList>
            <person name="Jackson A.P."/>
            <person name="Berry A."/>
            <person name="Allison H.C."/>
            <person name="Burton P."/>
            <person name="Anderson J."/>
            <person name="Aslett M."/>
            <person name="Brown R."/>
            <person name="Corton N."/>
            <person name="Harris D."/>
            <person name="Hauser H."/>
            <person name="Gamble J."/>
            <person name="Gilderthorp R."/>
            <person name="McQuillan J."/>
            <person name="Quail M.A."/>
            <person name="Sanders M."/>
            <person name="Van Tonder A."/>
            <person name="Ginger M.L."/>
            <person name="Donelson J.E."/>
            <person name="Field M.C."/>
            <person name="Barry J.D."/>
            <person name="Berriman M."/>
            <person name="Hertz-Fowler C."/>
        </authorList>
    </citation>
    <scope>NUCLEOTIDE SEQUENCE [LARGE SCALE GENOMIC DNA]</scope>
    <source>
        <strain evidence="4">IL3000</strain>
    </source>
</reference>
<dbReference type="OMA" id="SLKCDIG"/>
<dbReference type="PANTHER" id="PTHR47938:SF16">
    <property type="entry name" value="PENTACOTRIPEPTIDE-REPEAT REGION OF PRORP DOMAIN-CONTAINING PROTEIN"/>
    <property type="match status" value="1"/>
</dbReference>